<organism evidence="3 4">
    <name type="scientific">Paraburkholderia dioscoreae</name>
    <dbReference type="NCBI Taxonomy" id="2604047"/>
    <lineage>
        <taxon>Bacteria</taxon>
        <taxon>Pseudomonadati</taxon>
        <taxon>Pseudomonadota</taxon>
        <taxon>Betaproteobacteria</taxon>
        <taxon>Burkholderiales</taxon>
        <taxon>Burkholderiaceae</taxon>
        <taxon>Paraburkholderia</taxon>
    </lineage>
</organism>
<dbReference type="SUPFAM" id="SSF54909">
    <property type="entry name" value="Dimeric alpha+beta barrel"/>
    <property type="match status" value="1"/>
</dbReference>
<dbReference type="InterPro" id="IPR011008">
    <property type="entry name" value="Dimeric_a/b-barrel"/>
</dbReference>
<dbReference type="RefSeq" id="WP_007182357.1">
    <property type="nucleotide sequence ID" value="NZ_LR699553.1"/>
</dbReference>
<dbReference type="AlphaFoldDB" id="A0A5Q4Z1X5"/>
<evidence type="ECO:0000259" key="2">
    <source>
        <dbReference type="Pfam" id="PF07978"/>
    </source>
</evidence>
<name>A0A5Q4Z1X5_9BURK</name>
<feature type="domain" description="NIPSNAP" evidence="2">
    <location>
        <begin position="4"/>
        <end position="108"/>
    </location>
</feature>
<dbReference type="InterPro" id="IPR012577">
    <property type="entry name" value="NIPSNAP"/>
</dbReference>
<dbReference type="EMBL" id="LR699553">
    <property type="protein sequence ID" value="VVD28064.1"/>
    <property type="molecule type" value="Genomic_DNA"/>
</dbReference>
<sequence>MIVEQRTYTVDMHKLKAWLDVWENYALPVQLDHVAAFDGTFLGMFVTDIGPLNEVTHLWRHQSLASREQMRAALESDPRWAVYRREVDRLAPMLAMRSVILRPTSFSPQLDTRSVAA</sequence>
<reference evidence="3 4" key="1">
    <citation type="submission" date="2019-08" db="EMBL/GenBank/DDBJ databases">
        <authorList>
            <person name="Herpell B J."/>
        </authorList>
    </citation>
    <scope>NUCLEOTIDE SEQUENCE [LARGE SCALE GENOMIC DNA]</scope>
    <source>
        <strain evidence="4">Msb3</strain>
    </source>
</reference>
<proteinExistence type="inferred from homology"/>
<dbReference type="Proteomes" id="UP000325811">
    <property type="component" value="Chromosome I"/>
</dbReference>
<evidence type="ECO:0000313" key="3">
    <source>
        <dbReference type="EMBL" id="VVD28064.1"/>
    </source>
</evidence>
<gene>
    <name evidence="3" type="ORF">PDMSB3_1608</name>
</gene>
<dbReference type="KEGG" id="pdio:PDMSB3_1608"/>
<dbReference type="InterPro" id="IPR051557">
    <property type="entry name" value="NipSnap_domain"/>
</dbReference>
<dbReference type="Pfam" id="PF07978">
    <property type="entry name" value="NIPSNAP"/>
    <property type="match status" value="1"/>
</dbReference>
<keyword evidence="4" id="KW-1185">Reference proteome</keyword>
<accession>A0A5Q4Z1X5</accession>
<evidence type="ECO:0000256" key="1">
    <source>
        <dbReference type="ARBA" id="ARBA00005291"/>
    </source>
</evidence>
<dbReference type="PANTHER" id="PTHR21017">
    <property type="entry name" value="NIPSNAP-RELATED"/>
    <property type="match status" value="1"/>
</dbReference>
<dbReference type="PANTHER" id="PTHR21017:SF17">
    <property type="entry name" value="PROTEIN NIPSNAP"/>
    <property type="match status" value="1"/>
</dbReference>
<dbReference type="Gene3D" id="3.30.70.100">
    <property type="match status" value="1"/>
</dbReference>
<protein>
    <recommendedName>
        <fullName evidence="2">NIPSNAP domain-containing protein</fullName>
    </recommendedName>
</protein>
<comment type="similarity">
    <text evidence="1">Belongs to the NipSnap family.</text>
</comment>
<evidence type="ECO:0000313" key="4">
    <source>
        <dbReference type="Proteomes" id="UP000325811"/>
    </source>
</evidence>